<dbReference type="InterPro" id="IPR050596">
    <property type="entry name" value="AspAT/PAT-like"/>
</dbReference>
<dbReference type="CDD" id="cd00609">
    <property type="entry name" value="AAT_like"/>
    <property type="match status" value="1"/>
</dbReference>
<comment type="catalytic activity">
    <reaction evidence="5">
        <text>L-aspartate + 2-oxoglutarate = oxaloacetate + L-glutamate</text>
        <dbReference type="Rhea" id="RHEA:21824"/>
        <dbReference type="ChEBI" id="CHEBI:16452"/>
        <dbReference type="ChEBI" id="CHEBI:16810"/>
        <dbReference type="ChEBI" id="CHEBI:29985"/>
        <dbReference type="ChEBI" id="CHEBI:29991"/>
        <dbReference type="EC" id="2.6.1.1"/>
    </reaction>
</comment>
<evidence type="ECO:0000256" key="2">
    <source>
        <dbReference type="ARBA" id="ARBA00022576"/>
    </source>
</evidence>
<dbReference type="EMBL" id="JAHWQX010000001">
    <property type="protein sequence ID" value="MBW3096386.1"/>
    <property type="molecule type" value="Genomic_DNA"/>
</dbReference>
<proteinExistence type="predicted"/>
<protein>
    <submittedName>
        <fullName evidence="7">Pyridoxal phosphate-dependent aminotransferase</fullName>
    </submittedName>
</protein>
<dbReference type="PANTHER" id="PTHR46383:SF1">
    <property type="entry name" value="ASPARTATE AMINOTRANSFERASE"/>
    <property type="match status" value="1"/>
</dbReference>
<gene>
    <name evidence="7" type="ORF">KY465_03730</name>
</gene>
<keyword evidence="8" id="KW-1185">Reference proteome</keyword>
<dbReference type="Pfam" id="PF00155">
    <property type="entry name" value="Aminotran_1_2"/>
    <property type="match status" value="1"/>
</dbReference>
<evidence type="ECO:0000256" key="1">
    <source>
        <dbReference type="ARBA" id="ARBA00001933"/>
    </source>
</evidence>
<accession>A0ABS6WKB2</accession>
<comment type="caution">
    <text evidence="7">The sequence shown here is derived from an EMBL/GenBank/DDBJ whole genome shotgun (WGS) entry which is preliminary data.</text>
</comment>
<keyword evidence="3" id="KW-0808">Transferase</keyword>
<dbReference type="Proteomes" id="UP001430804">
    <property type="component" value="Unassembled WGS sequence"/>
</dbReference>
<feature type="domain" description="Aminotransferase class I/classII large" evidence="6">
    <location>
        <begin position="42"/>
        <end position="393"/>
    </location>
</feature>
<evidence type="ECO:0000313" key="7">
    <source>
        <dbReference type="EMBL" id="MBW3096386.1"/>
    </source>
</evidence>
<keyword evidence="2 7" id="KW-0032">Aminotransferase</keyword>
<evidence type="ECO:0000256" key="4">
    <source>
        <dbReference type="ARBA" id="ARBA00022898"/>
    </source>
</evidence>
<evidence type="ECO:0000313" key="8">
    <source>
        <dbReference type="Proteomes" id="UP001430804"/>
    </source>
</evidence>
<sequence>MPSLNNLDAKGPEPIAAFARMGEENAFAVLARATQLAAQGRDILNLGIGQPDFQTPPHVVEAAVKALRDGHHGYTPANGLLPTREAVCRRVHTMTGVAISPETVMITPGGKPAMYAAISMLGEPGAEILYPDPGFPIYRSMIDFTGARAVPVPLREDNAFAFSAEETLSLITADTRLLIINSPSNPTGAVTPRIEIEKLLAGLENHPHVVVLSDEIYDVMTYDGTEHTSLLAFPEIRDRLIVLNGWSKTWAMTGWRLGWSIWPPHLYEAMRKLAVNSWSCVNAPAQWAGIAAIDGPQDHVHDMLAAFDRRRQLVTDLANRIDNVTCVRPNGAFYAFPNIKATGWFAKDLSRAVLEKAGVALIGGPDFGDFGEGYLRISCASSDVAIRDAFERIDEFLATEQPA</sequence>
<dbReference type="PANTHER" id="PTHR46383">
    <property type="entry name" value="ASPARTATE AMINOTRANSFERASE"/>
    <property type="match status" value="1"/>
</dbReference>
<dbReference type="GO" id="GO:0008483">
    <property type="term" value="F:transaminase activity"/>
    <property type="evidence" value="ECO:0007669"/>
    <property type="project" value="UniProtKB-KW"/>
</dbReference>
<dbReference type="RefSeq" id="WP_219200034.1">
    <property type="nucleotide sequence ID" value="NZ_JAHWQX010000001.1"/>
</dbReference>
<evidence type="ECO:0000259" key="6">
    <source>
        <dbReference type="Pfam" id="PF00155"/>
    </source>
</evidence>
<reference evidence="7" key="1">
    <citation type="submission" date="2021-07" db="EMBL/GenBank/DDBJ databases">
        <title>Pseudohoeflea marina sp. nov. a polyhydroxyalcanoate-producing bacterium.</title>
        <authorList>
            <person name="Zheng W."/>
            <person name="Yu S."/>
            <person name="Huang Y."/>
        </authorList>
    </citation>
    <scope>NUCLEOTIDE SEQUENCE</scope>
    <source>
        <strain evidence="7">DP4N28-3</strain>
    </source>
</reference>
<keyword evidence="4" id="KW-0663">Pyridoxal phosphate</keyword>
<name>A0ABS6WKB2_9HYPH</name>
<dbReference type="InterPro" id="IPR004839">
    <property type="entry name" value="Aminotransferase_I/II_large"/>
</dbReference>
<comment type="cofactor">
    <cofactor evidence="1">
        <name>pyridoxal 5'-phosphate</name>
        <dbReference type="ChEBI" id="CHEBI:597326"/>
    </cofactor>
</comment>
<evidence type="ECO:0000256" key="5">
    <source>
        <dbReference type="ARBA" id="ARBA00049185"/>
    </source>
</evidence>
<evidence type="ECO:0000256" key="3">
    <source>
        <dbReference type="ARBA" id="ARBA00022679"/>
    </source>
</evidence>
<organism evidence="7 8">
    <name type="scientific">Pseudohoeflea coraliihabitans</name>
    <dbReference type="NCBI Taxonomy" id="2860393"/>
    <lineage>
        <taxon>Bacteria</taxon>
        <taxon>Pseudomonadati</taxon>
        <taxon>Pseudomonadota</taxon>
        <taxon>Alphaproteobacteria</taxon>
        <taxon>Hyphomicrobiales</taxon>
        <taxon>Rhizobiaceae</taxon>
        <taxon>Pseudohoeflea</taxon>
    </lineage>
</organism>